<organism evidence="11 12">
    <name type="scientific">Tetranychus urticae</name>
    <name type="common">Two-spotted spider mite</name>
    <dbReference type="NCBI Taxonomy" id="32264"/>
    <lineage>
        <taxon>Eukaryota</taxon>
        <taxon>Metazoa</taxon>
        <taxon>Ecdysozoa</taxon>
        <taxon>Arthropoda</taxon>
        <taxon>Chelicerata</taxon>
        <taxon>Arachnida</taxon>
        <taxon>Acari</taxon>
        <taxon>Acariformes</taxon>
        <taxon>Trombidiformes</taxon>
        <taxon>Prostigmata</taxon>
        <taxon>Eleutherengona</taxon>
        <taxon>Raphignathae</taxon>
        <taxon>Tetranychoidea</taxon>
        <taxon>Tetranychidae</taxon>
        <taxon>Tetranychus</taxon>
    </lineage>
</organism>
<reference evidence="11" key="2">
    <citation type="submission" date="2015-06" db="UniProtKB">
        <authorList>
            <consortium name="EnsemblMetazoa"/>
        </authorList>
    </citation>
    <scope>IDENTIFICATION</scope>
</reference>
<dbReference type="Proteomes" id="UP000015104">
    <property type="component" value="Unassembled WGS sequence"/>
</dbReference>
<reference evidence="12" key="1">
    <citation type="submission" date="2011-08" db="EMBL/GenBank/DDBJ databases">
        <authorList>
            <person name="Rombauts S."/>
        </authorList>
    </citation>
    <scope>NUCLEOTIDE SEQUENCE</scope>
    <source>
        <strain evidence="12">London</strain>
    </source>
</reference>
<keyword evidence="5" id="KW-0378">Hydrolase</keyword>
<keyword evidence="8" id="KW-1133">Transmembrane helix</keyword>
<dbReference type="InterPro" id="IPR008753">
    <property type="entry name" value="Peptidase_M13_N"/>
</dbReference>
<evidence type="ECO:0000256" key="5">
    <source>
        <dbReference type="ARBA" id="ARBA00022801"/>
    </source>
</evidence>
<comment type="cofactor">
    <cofactor evidence="1">
        <name>Zn(2+)</name>
        <dbReference type="ChEBI" id="CHEBI:29105"/>
    </cofactor>
</comment>
<dbReference type="EMBL" id="CAEY01000211">
    <property type="status" value="NOT_ANNOTATED_CDS"/>
    <property type="molecule type" value="Genomic_DNA"/>
</dbReference>
<dbReference type="InterPro" id="IPR024079">
    <property type="entry name" value="MetalloPept_cat_dom_sf"/>
</dbReference>
<dbReference type="EnsemblMetazoa" id="tetur14g01850.1">
    <property type="protein sequence ID" value="tetur14g01850.1"/>
    <property type="gene ID" value="tetur14g01850"/>
</dbReference>
<keyword evidence="12" id="KW-1185">Reference proteome</keyword>
<dbReference type="Pfam" id="PF01431">
    <property type="entry name" value="Peptidase_M13"/>
    <property type="match status" value="1"/>
</dbReference>
<keyword evidence="4" id="KW-0479">Metal-binding</keyword>
<feature type="domain" description="Peptidase M13 N-terminal" evidence="10">
    <location>
        <begin position="141"/>
        <end position="535"/>
    </location>
</feature>
<keyword evidence="8" id="KW-0472">Membrane</keyword>
<evidence type="ECO:0000256" key="2">
    <source>
        <dbReference type="ARBA" id="ARBA00007357"/>
    </source>
</evidence>
<evidence type="ECO:0000259" key="10">
    <source>
        <dbReference type="Pfam" id="PF05649"/>
    </source>
</evidence>
<dbReference type="GO" id="GO:0046872">
    <property type="term" value="F:metal ion binding"/>
    <property type="evidence" value="ECO:0007669"/>
    <property type="project" value="UniProtKB-KW"/>
</dbReference>
<comment type="similarity">
    <text evidence="2">Belongs to the peptidase M13 family.</text>
</comment>
<dbReference type="PANTHER" id="PTHR11733:SF167">
    <property type="entry name" value="FI17812P1-RELATED"/>
    <property type="match status" value="1"/>
</dbReference>
<evidence type="ECO:0000256" key="1">
    <source>
        <dbReference type="ARBA" id="ARBA00001947"/>
    </source>
</evidence>
<keyword evidence="6" id="KW-0862">Zinc</keyword>
<dbReference type="PRINTS" id="PR00786">
    <property type="entry name" value="NEPRILYSIN"/>
</dbReference>
<dbReference type="AlphaFoldDB" id="T1KLB5"/>
<dbReference type="PANTHER" id="PTHR11733">
    <property type="entry name" value="ZINC METALLOPROTEASE FAMILY M13 NEPRILYSIN-RELATED"/>
    <property type="match status" value="1"/>
</dbReference>
<dbReference type="SUPFAM" id="SSF55486">
    <property type="entry name" value="Metalloproteases ('zincins'), catalytic domain"/>
    <property type="match status" value="1"/>
</dbReference>
<evidence type="ECO:0000259" key="9">
    <source>
        <dbReference type="Pfam" id="PF01431"/>
    </source>
</evidence>
<dbReference type="InterPro" id="IPR000718">
    <property type="entry name" value="Peptidase_M13"/>
</dbReference>
<name>T1KLB5_TETUR</name>
<dbReference type="GO" id="GO:0004222">
    <property type="term" value="F:metalloendopeptidase activity"/>
    <property type="evidence" value="ECO:0007669"/>
    <property type="project" value="InterPro"/>
</dbReference>
<evidence type="ECO:0000256" key="7">
    <source>
        <dbReference type="ARBA" id="ARBA00023049"/>
    </source>
</evidence>
<evidence type="ECO:0000256" key="3">
    <source>
        <dbReference type="ARBA" id="ARBA00022670"/>
    </source>
</evidence>
<accession>T1KLB5</accession>
<dbReference type="InterPro" id="IPR018497">
    <property type="entry name" value="Peptidase_M13_C"/>
</dbReference>
<dbReference type="Gene3D" id="1.10.1380.10">
    <property type="entry name" value="Neutral endopeptidase , domain2"/>
    <property type="match status" value="1"/>
</dbReference>
<keyword evidence="3" id="KW-0645">Protease</keyword>
<dbReference type="PROSITE" id="PS51885">
    <property type="entry name" value="NEPRILYSIN"/>
    <property type="match status" value="1"/>
</dbReference>
<evidence type="ECO:0000313" key="11">
    <source>
        <dbReference type="EnsemblMetazoa" id="tetur14g01850.1"/>
    </source>
</evidence>
<feature type="transmembrane region" description="Helical" evidence="8">
    <location>
        <begin position="82"/>
        <end position="105"/>
    </location>
</feature>
<dbReference type="eggNOG" id="KOG3624">
    <property type="taxonomic scope" value="Eukaryota"/>
</dbReference>
<evidence type="ECO:0000256" key="6">
    <source>
        <dbReference type="ARBA" id="ARBA00022833"/>
    </source>
</evidence>
<keyword evidence="7" id="KW-0482">Metalloprotease</keyword>
<dbReference type="CDD" id="cd08662">
    <property type="entry name" value="M13"/>
    <property type="match status" value="1"/>
</dbReference>
<evidence type="ECO:0000256" key="4">
    <source>
        <dbReference type="ARBA" id="ARBA00022723"/>
    </source>
</evidence>
<feature type="domain" description="Peptidase M13 C-terminal" evidence="9">
    <location>
        <begin position="594"/>
        <end position="796"/>
    </location>
</feature>
<evidence type="ECO:0000256" key="8">
    <source>
        <dbReference type="SAM" id="Phobius"/>
    </source>
</evidence>
<dbReference type="GO" id="GO:0016485">
    <property type="term" value="P:protein processing"/>
    <property type="evidence" value="ECO:0007669"/>
    <property type="project" value="TreeGrafter"/>
</dbReference>
<dbReference type="InterPro" id="IPR042089">
    <property type="entry name" value="Peptidase_M13_dom_2"/>
</dbReference>
<dbReference type="Pfam" id="PF05649">
    <property type="entry name" value="Peptidase_M13_N"/>
    <property type="match status" value="1"/>
</dbReference>
<dbReference type="GO" id="GO:0005886">
    <property type="term" value="C:plasma membrane"/>
    <property type="evidence" value="ECO:0007669"/>
    <property type="project" value="TreeGrafter"/>
</dbReference>
<dbReference type="HOGENOM" id="CLU_006187_8_1_1"/>
<dbReference type="Gene3D" id="3.40.390.10">
    <property type="entry name" value="Collagenase (Catalytic Domain)"/>
    <property type="match status" value="1"/>
</dbReference>
<evidence type="ECO:0000313" key="12">
    <source>
        <dbReference type="Proteomes" id="UP000015104"/>
    </source>
</evidence>
<keyword evidence="8" id="KW-0812">Transmembrane</keyword>
<proteinExistence type="inferred from homology"/>
<sequence>MPRYKRAEFTQDDAVNPNYSDTIGFDNMYTSSSQLTMSPENSGPPLDPATLSYCFTFNPHTLLTRRSRRRNFWDRASPLERLLIISLLVTALIALILFIIVVNSFGHSKISTSSKDDLCLSKSCLSIASTIVNSMDVSKDPCQDFYAYSCGGWVESNPLPDGKSIWGPFAKLWQDNQYVMKTVLEQDSTNQSKAEEESRVYYRSCLDKNETIEKLGAMPMQQFLTEIGGWNMSSDFNASSWDFQMSLQVVHNRYNRGGFFSWAVGADAKNSSNNIIQLDQGGLSLPSRDYYLNKSSDDEVLQAFKSFTVKVAVLLGGKQRDVEKQVDDLIEFETRLAEITVPSENRTDDDKIYQRITLQELQKAAPAINWITYFKEAFDQIEYNITENELVGVYSIEYLQRLSDLVVEYNKTDEKRIVLANYMGWSVVQSLISCLSKPFREASKILRKALIGSEGIESSWRYCVTDTNGFMGFALGAMFVKSVFRGESKPTAEAMIEQIRKAFEDNLPNLRWMDTETRKLAKEKADAITKMIGFPDFILNSTKLNEKYEGLTFEENEYFQNNIRVNKFALKKNIEKITRPANKTEWEMTPSTVNAYYTPTKDTMVFPAGILQAPFYDVNYPKSVNFGAMGVVMGHELTHAFDDRGRRYDKYGNLHQWWNNNTIKNFEQRVDCFVKQYSSYEINGDYINGERTLGENLADNGGLKAAFHAYENWAQHNIEPALPGVNLTSKQIFFVRFAQVWCFVATPEALKLQVLNDPHSPHRFRVIGTLSNSKEFSDTFKCPLNSPMNPEHKCEVW</sequence>
<protein>
    <submittedName>
        <fullName evidence="11">Uncharacterized protein</fullName>
    </submittedName>
</protein>